<proteinExistence type="inferred from homology"/>
<dbReference type="InterPro" id="IPR055170">
    <property type="entry name" value="GFO_IDH_MocA-like_dom"/>
</dbReference>
<dbReference type="InterPro" id="IPR051317">
    <property type="entry name" value="Gfo/Idh/MocA_oxidoreduct"/>
</dbReference>
<dbReference type="PANTHER" id="PTHR43708:SF5">
    <property type="entry name" value="CONSERVED EXPRESSED OXIDOREDUCTASE (EUROFUNG)-RELATED"/>
    <property type="match status" value="1"/>
</dbReference>
<comment type="caution">
    <text evidence="5">The sequence shown here is derived from an EMBL/GenBank/DDBJ whole genome shotgun (WGS) entry which is preliminary data.</text>
</comment>
<sequence length="343" mass="38593">MSRRLRVGVVGLGRVSKSHLPAFRELRDIIELTALVSRDREKLLEEAVKWEALKQYVAFEDALADPDIDAFLLLLPHHLHASYTIKALRAGKHVLVEKPMALNEEEAASMVEAAEQGGVTLMVGQSRRFFEPVIESIRLLRQKQIGDLISINGLLLAHMDKPAVSWWQDKAKIGGFMIPLWGSHLLDYVVWAFGEMPVSVYAQGYSNNPNWEGEDEVSISLKFARGRMANLLLSFNAGARPTDEDGLTGKRIWSTSDSIYERYLIGSNGMMRLQDEYQLYLNSESVTRIDKDGRNFVTQLREFAEAIMAGRQPLASGRDVLGVTKIMDACFVSMKENRVVHLS</sequence>
<dbReference type="Proteomes" id="UP001596028">
    <property type="component" value="Unassembled WGS sequence"/>
</dbReference>
<feature type="domain" description="GFO/IDH/MocA-like oxidoreductase" evidence="4">
    <location>
        <begin position="138"/>
        <end position="240"/>
    </location>
</feature>
<dbReference type="Pfam" id="PF22725">
    <property type="entry name" value="GFO_IDH_MocA_C3"/>
    <property type="match status" value="1"/>
</dbReference>
<evidence type="ECO:0000313" key="6">
    <source>
        <dbReference type="Proteomes" id="UP001596028"/>
    </source>
</evidence>
<dbReference type="Pfam" id="PF01408">
    <property type="entry name" value="GFO_IDH_MocA"/>
    <property type="match status" value="1"/>
</dbReference>
<dbReference type="InterPro" id="IPR000683">
    <property type="entry name" value="Gfo/Idh/MocA-like_OxRdtase_N"/>
</dbReference>
<protein>
    <submittedName>
        <fullName evidence="5">Gfo/Idh/MocA family protein</fullName>
    </submittedName>
</protein>
<dbReference type="RefSeq" id="WP_378092431.1">
    <property type="nucleotide sequence ID" value="NZ_JBHSEP010000002.1"/>
</dbReference>
<feature type="domain" description="Gfo/Idh/MocA-like oxidoreductase N-terminal" evidence="3">
    <location>
        <begin position="5"/>
        <end position="124"/>
    </location>
</feature>
<gene>
    <name evidence="5" type="ORF">ACFO3S_03765</name>
</gene>
<evidence type="ECO:0000313" key="5">
    <source>
        <dbReference type="EMBL" id="MFC4597347.1"/>
    </source>
</evidence>
<evidence type="ECO:0000256" key="2">
    <source>
        <dbReference type="ARBA" id="ARBA00023002"/>
    </source>
</evidence>
<accession>A0ABV9F5Y6</accession>
<name>A0ABV9F5Y6_9BACL</name>
<dbReference type="InterPro" id="IPR036291">
    <property type="entry name" value="NAD(P)-bd_dom_sf"/>
</dbReference>
<organism evidence="5 6">
    <name type="scientific">Cohnella hongkongensis</name>
    <dbReference type="NCBI Taxonomy" id="178337"/>
    <lineage>
        <taxon>Bacteria</taxon>
        <taxon>Bacillati</taxon>
        <taxon>Bacillota</taxon>
        <taxon>Bacilli</taxon>
        <taxon>Bacillales</taxon>
        <taxon>Paenibacillaceae</taxon>
        <taxon>Cohnella</taxon>
    </lineage>
</organism>
<evidence type="ECO:0000259" key="4">
    <source>
        <dbReference type="Pfam" id="PF22725"/>
    </source>
</evidence>
<dbReference type="Gene3D" id="3.30.360.10">
    <property type="entry name" value="Dihydrodipicolinate Reductase, domain 2"/>
    <property type="match status" value="1"/>
</dbReference>
<evidence type="ECO:0000256" key="1">
    <source>
        <dbReference type="ARBA" id="ARBA00010928"/>
    </source>
</evidence>
<keyword evidence="6" id="KW-1185">Reference proteome</keyword>
<keyword evidence="2" id="KW-0560">Oxidoreductase</keyword>
<dbReference type="EMBL" id="JBHSEP010000002">
    <property type="protein sequence ID" value="MFC4597347.1"/>
    <property type="molecule type" value="Genomic_DNA"/>
</dbReference>
<dbReference type="Gene3D" id="3.40.50.720">
    <property type="entry name" value="NAD(P)-binding Rossmann-like Domain"/>
    <property type="match status" value="1"/>
</dbReference>
<dbReference type="PANTHER" id="PTHR43708">
    <property type="entry name" value="CONSERVED EXPRESSED OXIDOREDUCTASE (EUROFUNG)"/>
    <property type="match status" value="1"/>
</dbReference>
<dbReference type="SUPFAM" id="SSF55347">
    <property type="entry name" value="Glyceraldehyde-3-phosphate dehydrogenase-like, C-terminal domain"/>
    <property type="match status" value="1"/>
</dbReference>
<comment type="similarity">
    <text evidence="1">Belongs to the Gfo/Idh/MocA family.</text>
</comment>
<reference evidence="6" key="1">
    <citation type="journal article" date="2019" name="Int. J. Syst. Evol. Microbiol.">
        <title>The Global Catalogue of Microorganisms (GCM) 10K type strain sequencing project: providing services to taxonomists for standard genome sequencing and annotation.</title>
        <authorList>
            <consortium name="The Broad Institute Genomics Platform"/>
            <consortium name="The Broad Institute Genome Sequencing Center for Infectious Disease"/>
            <person name="Wu L."/>
            <person name="Ma J."/>
        </authorList>
    </citation>
    <scope>NUCLEOTIDE SEQUENCE [LARGE SCALE GENOMIC DNA]</scope>
    <source>
        <strain evidence="6">CCUG 49571</strain>
    </source>
</reference>
<dbReference type="SUPFAM" id="SSF51735">
    <property type="entry name" value="NAD(P)-binding Rossmann-fold domains"/>
    <property type="match status" value="1"/>
</dbReference>
<evidence type="ECO:0000259" key="3">
    <source>
        <dbReference type="Pfam" id="PF01408"/>
    </source>
</evidence>